<feature type="transmembrane region" description="Helical" evidence="1">
    <location>
        <begin position="94"/>
        <end position="114"/>
    </location>
</feature>
<reference evidence="2 3" key="1">
    <citation type="submission" date="2017-03" db="EMBL/GenBank/DDBJ databases">
        <title>Genome sequencing of Shewanella japonica KCTC 22435.</title>
        <authorList>
            <person name="Kim K.M."/>
        </authorList>
    </citation>
    <scope>NUCLEOTIDE SEQUENCE [LARGE SCALE GENOMIC DNA]</scope>
    <source>
        <strain evidence="2 3">KCTC 22435</strain>
    </source>
</reference>
<accession>A0ABN4YG83</accession>
<sequence length="353" mass="40977">MPQESPVDTPKNTTEKPANNQSLSQFLKQLKSQVSHSSSIDVIKDALDTAIHYPNQLSYNNTNLFIVIAIALFSGIGYWFYLEQLTYYYRYTDLDYAVFAVCIITLIIPIWQFFNRRSQIKKVSTLIRDETLKHLYNMRDCDGSFLKDAENKFVDFNRGNYSQKVEWGKEIDFHAESGLIRASVVYHHYVDRRTETYTESDGKGGTRTRTRTVYDHYYRQGVIIPPINKTTHLVMSESRLSKRWSQRFMPASREFEKAFHVQAQSEFDAAKFLEPAVVVACEQLNNKLKNLTIEFAHDGSLLINQHNTNLLNPAMDYDITEPEKFKQELLNDTSLFTVNSIFGFVNQIIKHTT</sequence>
<protein>
    <recommendedName>
        <fullName evidence="4">DUF3137 domain-containing protein</fullName>
    </recommendedName>
</protein>
<gene>
    <name evidence="2" type="ORF">SJ2017_3242</name>
</gene>
<evidence type="ECO:0000256" key="1">
    <source>
        <dbReference type="SAM" id="Phobius"/>
    </source>
</evidence>
<dbReference type="Proteomes" id="UP000191820">
    <property type="component" value="Chromosome"/>
</dbReference>
<keyword evidence="1" id="KW-0472">Membrane</keyword>
<dbReference type="EMBL" id="CP020472">
    <property type="protein sequence ID" value="ARD23506.1"/>
    <property type="molecule type" value="Genomic_DNA"/>
</dbReference>
<keyword evidence="3" id="KW-1185">Reference proteome</keyword>
<name>A0ABN4YG83_9GAMM</name>
<proteinExistence type="predicted"/>
<evidence type="ECO:0008006" key="4">
    <source>
        <dbReference type="Google" id="ProtNLM"/>
    </source>
</evidence>
<evidence type="ECO:0000313" key="3">
    <source>
        <dbReference type="Proteomes" id="UP000191820"/>
    </source>
</evidence>
<keyword evidence="1" id="KW-1133">Transmembrane helix</keyword>
<feature type="transmembrane region" description="Helical" evidence="1">
    <location>
        <begin position="64"/>
        <end position="82"/>
    </location>
</feature>
<dbReference type="RefSeq" id="WP_080916458.1">
    <property type="nucleotide sequence ID" value="NZ_CP020472.1"/>
</dbReference>
<organism evidence="2 3">
    <name type="scientific">Shewanella japonica</name>
    <dbReference type="NCBI Taxonomy" id="93973"/>
    <lineage>
        <taxon>Bacteria</taxon>
        <taxon>Pseudomonadati</taxon>
        <taxon>Pseudomonadota</taxon>
        <taxon>Gammaproteobacteria</taxon>
        <taxon>Alteromonadales</taxon>
        <taxon>Shewanellaceae</taxon>
        <taxon>Shewanella</taxon>
    </lineage>
</organism>
<keyword evidence="1" id="KW-0812">Transmembrane</keyword>
<evidence type="ECO:0000313" key="2">
    <source>
        <dbReference type="EMBL" id="ARD23506.1"/>
    </source>
</evidence>